<feature type="region of interest" description="Disordered" evidence="1">
    <location>
        <begin position="79"/>
        <end position="112"/>
    </location>
</feature>
<organism evidence="2 3">
    <name type="scientific">Symbiodinium natans</name>
    <dbReference type="NCBI Taxonomy" id="878477"/>
    <lineage>
        <taxon>Eukaryota</taxon>
        <taxon>Sar</taxon>
        <taxon>Alveolata</taxon>
        <taxon>Dinophyceae</taxon>
        <taxon>Suessiales</taxon>
        <taxon>Symbiodiniaceae</taxon>
        <taxon>Symbiodinium</taxon>
    </lineage>
</organism>
<feature type="compositionally biased region" description="Basic and acidic residues" evidence="1">
    <location>
        <begin position="85"/>
        <end position="94"/>
    </location>
</feature>
<dbReference type="EMBL" id="CAJNDS010001125">
    <property type="protein sequence ID" value="CAE7248877.1"/>
    <property type="molecule type" value="Genomic_DNA"/>
</dbReference>
<dbReference type="AlphaFoldDB" id="A0A812LSS3"/>
<name>A0A812LSS3_9DINO</name>
<gene>
    <name evidence="2" type="ORF">SNAT2548_LOCUS12092</name>
</gene>
<dbReference type="Proteomes" id="UP000604046">
    <property type="component" value="Unassembled WGS sequence"/>
</dbReference>
<evidence type="ECO:0000313" key="3">
    <source>
        <dbReference type="Proteomes" id="UP000604046"/>
    </source>
</evidence>
<keyword evidence="3" id="KW-1185">Reference proteome</keyword>
<evidence type="ECO:0000313" key="2">
    <source>
        <dbReference type="EMBL" id="CAE7248877.1"/>
    </source>
</evidence>
<feature type="compositionally biased region" description="Polar residues" evidence="1">
    <location>
        <begin position="96"/>
        <end position="112"/>
    </location>
</feature>
<evidence type="ECO:0000256" key="1">
    <source>
        <dbReference type="SAM" id="MobiDB-lite"/>
    </source>
</evidence>
<proteinExistence type="predicted"/>
<accession>A0A812LSS3</accession>
<protein>
    <submittedName>
        <fullName evidence="2">Uncharacterized protein</fullName>
    </submittedName>
</protein>
<comment type="caution">
    <text evidence="2">The sequence shown here is derived from an EMBL/GenBank/DDBJ whole genome shotgun (WGS) entry which is preliminary data.</text>
</comment>
<reference evidence="2" key="1">
    <citation type="submission" date="2021-02" db="EMBL/GenBank/DDBJ databases">
        <authorList>
            <person name="Dougan E. K."/>
            <person name="Rhodes N."/>
            <person name="Thang M."/>
            <person name="Chan C."/>
        </authorList>
    </citation>
    <scope>NUCLEOTIDE SEQUENCE</scope>
</reference>
<sequence>MEDVSQDHTCQYLHALSLVLQVPLSLSSECWKDVYIMDAELQVECDCKLTEMINRVNPPDPSNVMKVFALVIDLNLERSGASGGHEGEPEHDMRATVSNNLLPNLGSCSASP</sequence>